<keyword evidence="1" id="KW-0812">Transmembrane</keyword>
<evidence type="ECO:0000313" key="2">
    <source>
        <dbReference type="EMBL" id="KAE8336002.1"/>
    </source>
</evidence>
<dbReference type="EMBL" id="ML737203">
    <property type="protein sequence ID" value="KAE8336002.1"/>
    <property type="molecule type" value="Genomic_DNA"/>
</dbReference>
<feature type="transmembrane region" description="Helical" evidence="1">
    <location>
        <begin position="12"/>
        <end position="34"/>
    </location>
</feature>
<dbReference type="Proteomes" id="UP000325558">
    <property type="component" value="Unassembled WGS sequence"/>
</dbReference>
<protein>
    <submittedName>
        <fullName evidence="2">Uncharacterized protein</fullName>
    </submittedName>
</protein>
<dbReference type="AlphaFoldDB" id="A0A5N6XSK5"/>
<dbReference type="PROSITE" id="PS51257">
    <property type="entry name" value="PROKAR_LIPOPROTEIN"/>
    <property type="match status" value="1"/>
</dbReference>
<gene>
    <name evidence="2" type="ORF">BDV24DRAFT_142577</name>
</gene>
<sequence>MDSLLKEYDEPAFFAYSYLTNLWTAIMIGCRHILAQQYAETLHHETVHCRDLDNSCLAEKQFKANLTLISMNPD</sequence>
<name>A0A5N6XSK5_9EURO</name>
<proteinExistence type="predicted"/>
<organism evidence="2">
    <name type="scientific">Aspergillus arachidicola</name>
    <dbReference type="NCBI Taxonomy" id="656916"/>
    <lineage>
        <taxon>Eukaryota</taxon>
        <taxon>Fungi</taxon>
        <taxon>Dikarya</taxon>
        <taxon>Ascomycota</taxon>
        <taxon>Pezizomycotina</taxon>
        <taxon>Eurotiomycetes</taxon>
        <taxon>Eurotiomycetidae</taxon>
        <taxon>Eurotiales</taxon>
        <taxon>Aspergillaceae</taxon>
        <taxon>Aspergillus</taxon>
        <taxon>Aspergillus subgen. Circumdati</taxon>
    </lineage>
</organism>
<keyword evidence="1" id="KW-0472">Membrane</keyword>
<accession>A0A5N6XSK5</accession>
<keyword evidence="1" id="KW-1133">Transmembrane helix</keyword>
<evidence type="ECO:0000256" key="1">
    <source>
        <dbReference type="SAM" id="Phobius"/>
    </source>
</evidence>
<reference evidence="2" key="1">
    <citation type="submission" date="2019-04" db="EMBL/GenBank/DDBJ databases">
        <title>Friends and foes A comparative genomics study of 23 Aspergillus species from section Flavi.</title>
        <authorList>
            <consortium name="DOE Joint Genome Institute"/>
            <person name="Kjaerbolling I."/>
            <person name="Vesth T."/>
            <person name="Frisvad J.C."/>
            <person name="Nybo J.L."/>
            <person name="Theobald S."/>
            <person name="Kildgaard S."/>
            <person name="Isbrandt T."/>
            <person name="Kuo A."/>
            <person name="Sato A."/>
            <person name="Lyhne E.K."/>
            <person name="Kogle M.E."/>
            <person name="Wiebenga A."/>
            <person name="Kun R.S."/>
            <person name="Lubbers R.J."/>
            <person name="Makela M.R."/>
            <person name="Barry K."/>
            <person name="Chovatia M."/>
            <person name="Clum A."/>
            <person name="Daum C."/>
            <person name="Haridas S."/>
            <person name="He G."/>
            <person name="LaButti K."/>
            <person name="Lipzen A."/>
            <person name="Mondo S."/>
            <person name="Riley R."/>
            <person name="Salamov A."/>
            <person name="Simmons B.A."/>
            <person name="Magnuson J.K."/>
            <person name="Henrissat B."/>
            <person name="Mortensen U.H."/>
            <person name="Larsen T.O."/>
            <person name="Devries R.P."/>
            <person name="Grigoriev I.V."/>
            <person name="Machida M."/>
            <person name="Baker S.E."/>
            <person name="Andersen M.R."/>
        </authorList>
    </citation>
    <scope>NUCLEOTIDE SEQUENCE</scope>
    <source>
        <strain evidence="2">CBS 117612</strain>
    </source>
</reference>